<keyword evidence="2" id="KW-0540">Nuclease</keyword>
<dbReference type="PANTHER" id="PTHR35400:SF1">
    <property type="entry name" value="SLR1083 PROTEIN"/>
    <property type="match status" value="1"/>
</dbReference>
<keyword evidence="3" id="KW-1185">Reference proteome</keyword>
<comment type="caution">
    <text evidence="2">The sequence shown here is derived from an EMBL/GenBank/DDBJ whole genome shotgun (WGS) entry which is preliminary data.</text>
</comment>
<sequence length="188" mass="20749">MSAAFARRRWSVEEFQCAIRLGLFREDERLELLDGDIFEQKPPDPPHSSTIPLSHVALNRAFTGIDCHLRTENPIVLTSSNSQPQPDIVVAQGSPRLYASRHPGPDDVLLLVEVSDSTLSDDRNAKSALYATAGITEYWIVNLRDRQLEVHRHPQNGIWTQTQVIAATGNIAPLSAPNSPVAVADLLP</sequence>
<dbReference type="InterPro" id="IPR012296">
    <property type="entry name" value="Nuclease_put_TT1808"/>
</dbReference>
<reference evidence="2 3" key="1">
    <citation type="submission" date="2020-08" db="EMBL/GenBank/DDBJ databases">
        <title>Genomic Encyclopedia of Type Strains, Phase IV (KMG-IV): sequencing the most valuable type-strain genomes for metagenomic binning, comparative biology and taxonomic classification.</title>
        <authorList>
            <person name="Goeker M."/>
        </authorList>
    </citation>
    <scope>NUCLEOTIDE SEQUENCE [LARGE SCALE GENOMIC DNA]</scope>
    <source>
        <strain evidence="2 3">DSM 23562</strain>
    </source>
</reference>
<evidence type="ECO:0000259" key="1">
    <source>
        <dbReference type="Pfam" id="PF05685"/>
    </source>
</evidence>
<dbReference type="AlphaFoldDB" id="A0A7W9SUR3"/>
<dbReference type="InterPro" id="IPR011335">
    <property type="entry name" value="Restrct_endonuc-II-like"/>
</dbReference>
<protein>
    <submittedName>
        <fullName evidence="2">Uma2 family endonuclease</fullName>
    </submittedName>
</protein>
<organism evidence="2 3">
    <name type="scientific">Armatimonas rosea</name>
    <dbReference type="NCBI Taxonomy" id="685828"/>
    <lineage>
        <taxon>Bacteria</taxon>
        <taxon>Bacillati</taxon>
        <taxon>Armatimonadota</taxon>
        <taxon>Armatimonadia</taxon>
        <taxon>Armatimonadales</taxon>
        <taxon>Armatimonadaceae</taxon>
        <taxon>Armatimonas</taxon>
    </lineage>
</organism>
<feature type="domain" description="Putative restriction endonuclease" evidence="1">
    <location>
        <begin position="13"/>
        <end position="169"/>
    </location>
</feature>
<dbReference type="SUPFAM" id="SSF52980">
    <property type="entry name" value="Restriction endonuclease-like"/>
    <property type="match status" value="1"/>
</dbReference>
<dbReference type="EMBL" id="JACHGW010000005">
    <property type="protein sequence ID" value="MBB6053031.1"/>
    <property type="molecule type" value="Genomic_DNA"/>
</dbReference>
<dbReference type="Pfam" id="PF05685">
    <property type="entry name" value="Uma2"/>
    <property type="match status" value="1"/>
</dbReference>
<dbReference type="GO" id="GO:0004519">
    <property type="term" value="F:endonuclease activity"/>
    <property type="evidence" value="ECO:0007669"/>
    <property type="project" value="UniProtKB-KW"/>
</dbReference>
<name>A0A7W9SUR3_ARMRO</name>
<dbReference type="CDD" id="cd06260">
    <property type="entry name" value="DUF820-like"/>
    <property type="match status" value="1"/>
</dbReference>
<evidence type="ECO:0000313" key="3">
    <source>
        <dbReference type="Proteomes" id="UP000520814"/>
    </source>
</evidence>
<dbReference type="Gene3D" id="3.90.1570.10">
    <property type="entry name" value="tt1808, chain A"/>
    <property type="match status" value="1"/>
</dbReference>
<dbReference type="PANTHER" id="PTHR35400">
    <property type="entry name" value="SLR1083 PROTEIN"/>
    <property type="match status" value="1"/>
</dbReference>
<keyword evidence="2" id="KW-0378">Hydrolase</keyword>
<gene>
    <name evidence="2" type="ORF">HNQ39_004863</name>
</gene>
<dbReference type="RefSeq" id="WP_184202927.1">
    <property type="nucleotide sequence ID" value="NZ_JACHGW010000005.1"/>
</dbReference>
<accession>A0A7W9SUR3</accession>
<evidence type="ECO:0000313" key="2">
    <source>
        <dbReference type="EMBL" id="MBB6053031.1"/>
    </source>
</evidence>
<dbReference type="Proteomes" id="UP000520814">
    <property type="component" value="Unassembled WGS sequence"/>
</dbReference>
<dbReference type="InterPro" id="IPR008538">
    <property type="entry name" value="Uma2"/>
</dbReference>
<proteinExistence type="predicted"/>
<keyword evidence="2" id="KW-0255">Endonuclease</keyword>